<dbReference type="SMART" id="SM00293">
    <property type="entry name" value="PWWP"/>
    <property type="match status" value="1"/>
</dbReference>
<dbReference type="PRINTS" id="PR00929">
    <property type="entry name" value="ATHOOK"/>
</dbReference>
<feature type="compositionally biased region" description="Acidic residues" evidence="1">
    <location>
        <begin position="172"/>
        <end position="188"/>
    </location>
</feature>
<feature type="region of interest" description="Disordered" evidence="1">
    <location>
        <begin position="1129"/>
        <end position="1155"/>
    </location>
</feature>
<comment type="caution">
    <text evidence="3">The sequence shown here is derived from an EMBL/GenBank/DDBJ whole genome shotgun (WGS) entry which is preliminary data.</text>
</comment>
<feature type="compositionally biased region" description="Basic residues" evidence="1">
    <location>
        <begin position="337"/>
        <end position="346"/>
    </location>
</feature>
<proteinExistence type="predicted"/>
<feature type="compositionally biased region" description="Acidic residues" evidence="1">
    <location>
        <begin position="313"/>
        <end position="323"/>
    </location>
</feature>
<feature type="region of interest" description="Disordered" evidence="1">
    <location>
        <begin position="1"/>
        <end position="71"/>
    </location>
</feature>
<feature type="region of interest" description="Disordered" evidence="1">
    <location>
        <begin position="840"/>
        <end position="859"/>
    </location>
</feature>
<dbReference type="InterPro" id="IPR000313">
    <property type="entry name" value="PWWP_dom"/>
</dbReference>
<feature type="region of interest" description="Disordered" evidence="1">
    <location>
        <begin position="708"/>
        <end position="821"/>
    </location>
</feature>
<keyword evidence="4" id="KW-1185">Reference proteome</keyword>
<dbReference type="PANTHER" id="PTHR42851">
    <property type="entry name" value="ALDOLASE-RELATED"/>
    <property type="match status" value="1"/>
</dbReference>
<dbReference type="Proteomes" id="UP001180020">
    <property type="component" value="Unassembled WGS sequence"/>
</dbReference>
<feature type="compositionally biased region" description="Polar residues" evidence="1">
    <location>
        <begin position="1132"/>
        <end position="1141"/>
    </location>
</feature>
<dbReference type="AlphaFoldDB" id="A0AAV9C999"/>
<dbReference type="PANTHER" id="PTHR42851:SF4">
    <property type="entry name" value="PWWP DOMAIN-CONTAINING PROTEIN"/>
    <property type="match status" value="1"/>
</dbReference>
<evidence type="ECO:0000259" key="2">
    <source>
        <dbReference type="PROSITE" id="PS50812"/>
    </source>
</evidence>
<dbReference type="SUPFAM" id="SSF63748">
    <property type="entry name" value="Tudor/PWWP/MBT"/>
    <property type="match status" value="1"/>
</dbReference>
<feature type="compositionally biased region" description="Basic residues" evidence="1">
    <location>
        <begin position="239"/>
        <end position="249"/>
    </location>
</feature>
<feature type="compositionally biased region" description="Basic residues" evidence="1">
    <location>
        <begin position="765"/>
        <end position="774"/>
    </location>
</feature>
<feature type="compositionally biased region" description="Acidic residues" evidence="1">
    <location>
        <begin position="948"/>
        <end position="961"/>
    </location>
</feature>
<feature type="compositionally biased region" description="Acidic residues" evidence="1">
    <location>
        <begin position="470"/>
        <end position="484"/>
    </location>
</feature>
<dbReference type="GO" id="GO:0003677">
    <property type="term" value="F:DNA binding"/>
    <property type="evidence" value="ECO:0007669"/>
    <property type="project" value="InterPro"/>
</dbReference>
<dbReference type="CDD" id="cd05162">
    <property type="entry name" value="PWWP"/>
    <property type="match status" value="1"/>
</dbReference>
<dbReference type="SMART" id="SM00384">
    <property type="entry name" value="AT_hook"/>
    <property type="match status" value="6"/>
</dbReference>
<feature type="region of interest" description="Disordered" evidence="1">
    <location>
        <begin position="133"/>
        <end position="510"/>
    </location>
</feature>
<feature type="region of interest" description="Disordered" evidence="1">
    <location>
        <begin position="921"/>
        <end position="1024"/>
    </location>
</feature>
<feature type="compositionally biased region" description="Low complexity" evidence="1">
    <location>
        <begin position="1"/>
        <end position="20"/>
    </location>
</feature>
<evidence type="ECO:0000256" key="1">
    <source>
        <dbReference type="SAM" id="MobiDB-lite"/>
    </source>
</evidence>
<feature type="compositionally biased region" description="Basic and acidic residues" evidence="1">
    <location>
        <begin position="250"/>
        <end position="261"/>
    </location>
</feature>
<reference evidence="3" key="1">
    <citation type="journal article" date="2023" name="Nat. Commun.">
        <title>Diploid and tetraploid genomes of Acorus and the evolution of monocots.</title>
        <authorList>
            <person name="Ma L."/>
            <person name="Liu K.W."/>
            <person name="Li Z."/>
            <person name="Hsiao Y.Y."/>
            <person name="Qi Y."/>
            <person name="Fu T."/>
            <person name="Tang G.D."/>
            <person name="Zhang D."/>
            <person name="Sun W.H."/>
            <person name="Liu D.K."/>
            <person name="Li Y."/>
            <person name="Chen G.Z."/>
            <person name="Liu X.D."/>
            <person name="Liao X.Y."/>
            <person name="Jiang Y.T."/>
            <person name="Yu X."/>
            <person name="Hao Y."/>
            <person name="Huang J."/>
            <person name="Zhao X.W."/>
            <person name="Ke S."/>
            <person name="Chen Y.Y."/>
            <person name="Wu W.L."/>
            <person name="Hsu J.L."/>
            <person name="Lin Y.F."/>
            <person name="Huang M.D."/>
            <person name="Li C.Y."/>
            <person name="Huang L."/>
            <person name="Wang Z.W."/>
            <person name="Zhao X."/>
            <person name="Zhong W.Y."/>
            <person name="Peng D.H."/>
            <person name="Ahmad S."/>
            <person name="Lan S."/>
            <person name="Zhang J.S."/>
            <person name="Tsai W.C."/>
            <person name="Van de Peer Y."/>
            <person name="Liu Z.J."/>
        </authorList>
    </citation>
    <scope>NUCLEOTIDE SEQUENCE</scope>
    <source>
        <strain evidence="3">CP</strain>
    </source>
</reference>
<dbReference type="Gene3D" id="2.30.30.140">
    <property type="match status" value="1"/>
</dbReference>
<feature type="domain" description="PWWP" evidence="2">
    <location>
        <begin position="514"/>
        <end position="575"/>
    </location>
</feature>
<feature type="compositionally biased region" description="Basic and acidic residues" evidence="1">
    <location>
        <begin position="400"/>
        <end position="418"/>
    </location>
</feature>
<dbReference type="EMBL" id="JAUJYO010000020">
    <property type="protein sequence ID" value="KAK1285435.1"/>
    <property type="molecule type" value="Genomic_DNA"/>
</dbReference>
<gene>
    <name evidence="3" type="ORF">QJS10_CPB20g00373</name>
</gene>
<feature type="compositionally biased region" description="Basic residues" evidence="1">
    <location>
        <begin position="389"/>
        <end position="399"/>
    </location>
</feature>
<feature type="compositionally biased region" description="Basic residues" evidence="1">
    <location>
        <begin position="291"/>
        <end position="303"/>
    </location>
</feature>
<organism evidence="3 4">
    <name type="scientific">Acorus calamus</name>
    <name type="common">Sweet flag</name>
    <dbReference type="NCBI Taxonomy" id="4465"/>
    <lineage>
        <taxon>Eukaryota</taxon>
        <taxon>Viridiplantae</taxon>
        <taxon>Streptophyta</taxon>
        <taxon>Embryophyta</taxon>
        <taxon>Tracheophyta</taxon>
        <taxon>Spermatophyta</taxon>
        <taxon>Magnoliopsida</taxon>
        <taxon>Liliopsida</taxon>
        <taxon>Acoraceae</taxon>
        <taxon>Acorus</taxon>
    </lineage>
</organism>
<feature type="compositionally biased region" description="Basic and acidic residues" evidence="1">
    <location>
        <begin position="451"/>
        <end position="469"/>
    </location>
</feature>
<evidence type="ECO:0000313" key="4">
    <source>
        <dbReference type="Proteomes" id="UP001180020"/>
    </source>
</evidence>
<dbReference type="Pfam" id="PF00855">
    <property type="entry name" value="PWWP"/>
    <property type="match status" value="1"/>
</dbReference>
<feature type="compositionally biased region" description="Basic and acidic residues" evidence="1">
    <location>
        <begin position="425"/>
        <end position="441"/>
    </location>
</feature>
<name>A0AAV9C999_ACOCL</name>
<dbReference type="InterPro" id="IPR017956">
    <property type="entry name" value="AT_hook_DNA-bd_motif"/>
</dbReference>
<feature type="compositionally biased region" description="Acidic residues" evidence="1">
    <location>
        <begin position="351"/>
        <end position="360"/>
    </location>
</feature>
<feature type="compositionally biased region" description="Acidic residues" evidence="1">
    <location>
        <begin position="262"/>
        <end position="272"/>
    </location>
</feature>
<reference evidence="3" key="2">
    <citation type="submission" date="2023-06" db="EMBL/GenBank/DDBJ databases">
        <authorList>
            <person name="Ma L."/>
            <person name="Liu K.-W."/>
            <person name="Li Z."/>
            <person name="Hsiao Y.-Y."/>
            <person name="Qi Y."/>
            <person name="Fu T."/>
            <person name="Tang G."/>
            <person name="Zhang D."/>
            <person name="Sun W.-H."/>
            <person name="Liu D.-K."/>
            <person name="Li Y."/>
            <person name="Chen G.-Z."/>
            <person name="Liu X.-D."/>
            <person name="Liao X.-Y."/>
            <person name="Jiang Y.-T."/>
            <person name="Yu X."/>
            <person name="Hao Y."/>
            <person name="Huang J."/>
            <person name="Zhao X.-W."/>
            <person name="Ke S."/>
            <person name="Chen Y.-Y."/>
            <person name="Wu W.-L."/>
            <person name="Hsu J.-L."/>
            <person name="Lin Y.-F."/>
            <person name="Huang M.-D."/>
            <person name="Li C.-Y."/>
            <person name="Huang L."/>
            <person name="Wang Z.-W."/>
            <person name="Zhao X."/>
            <person name="Zhong W.-Y."/>
            <person name="Peng D.-H."/>
            <person name="Ahmad S."/>
            <person name="Lan S."/>
            <person name="Zhang J.-S."/>
            <person name="Tsai W.-C."/>
            <person name="Van De Peer Y."/>
            <person name="Liu Z.-J."/>
        </authorList>
    </citation>
    <scope>NUCLEOTIDE SEQUENCE</scope>
    <source>
        <strain evidence="3">CP</strain>
        <tissue evidence="3">Leaves</tissue>
    </source>
</reference>
<feature type="compositionally biased region" description="Low complexity" evidence="1">
    <location>
        <begin position="933"/>
        <end position="947"/>
    </location>
</feature>
<sequence>MSDDNPSSSPLLPSSAAPAAADDKLDLNASASESSVVVRPSDADVVAPLEQPAQASSAADGVPKSDLATEETTVLVEARQEEMKDEVVLVAAPADDAVNVGGEGHWSGDGAVDSVVDAVGTAPVQVEVSTVVEGEPEEPNVGSADVAEDLVLPTTADDAGGGSTLDEKVEVAEELLSADELDDGEGQEVGETVEVVEQKPAVRKRGRPPKARKIAKEVKKSEELFSADESGDGEEKKPSARKRGRPPKSRKNDKAEKKSEEVVEELFSADESGDGKGQEVGESITVEGKSTARKRGRPRKPTKIAKVEKKSEDDESDDEEGQEAGETATVVEEKPSVRKRGRPPKSRKNDEAEEKNEEVAGDLFSSDEPNDGEGQEVGETITMEEKKSTARKRGRPPKSRKNDEVEKKNEEVGEHLFSSDEPDDGERQEVGETITVEEKKSTARKRGRPPKSKDSEAEKKSEEVVKELFSDEESDDGEGQEGDEKELAARKSGHPPNSRNITKAEKKSEEEFGVSDMVWGKIKSHPWWPGQIFDPSDASEMAKKHQKKGCLLVAYFGDHTFAWCEPSKLKPFEAHFPNMAKESSMDAFVSAVDEALDEVSRRVVLGLTCNCVPEESYADLKNEVIENAGIRERATNTDWLNMSSFARSFEPNMFLEYIKSLAESPMAKTDGLQFVTARAQLAAIHLKKGYQELPAFYHGGGFAECDNDGKPESDVMQVDRDTSLMDRKRVSVKGKARKEDRMSRTPGDGLNNSKKERSLFELMKAKKSSRHLSNGRKVPSSSSGKQKSEVLDGFDSPEVVHKRKKKLDTSGDLETKSTRMGTPKSFKIGECIRRVASQLTGSSPAVKDNSGTSKKALSSSRVSFRSDAETEILKYYSTCSMDEMLSQLCLAARDPLKGYSFLSMIVCFFADFRDLHTDGSVSLEENNGGQTGGMSSSKAKMGSLMSSESDDEDDDDVEDSYWTERVVQDSSPKRKKRKGDAKMRSPSKKVSPTEVELSDSVPAPSSRPASDPLEEPQVIDAGGDVRNGSMVEEQLDSYDKNANEYNPAELILRFAESDALPSEIDLINIFSRYGPLKESETEVLKKSNHAKVVFKRGPDAELAFSSAGKFSIFGPALVSYQLKHISSVPKHSASQAKQDATFTEEKKSGQDNAED</sequence>
<feature type="compositionally biased region" description="Basic and acidic residues" evidence="1">
    <location>
        <begin position="214"/>
        <end position="223"/>
    </location>
</feature>
<evidence type="ECO:0000313" key="3">
    <source>
        <dbReference type="EMBL" id="KAK1285435.1"/>
    </source>
</evidence>
<dbReference type="InterPro" id="IPR053063">
    <property type="entry name" value="PWWP_domain_containing_PDP"/>
</dbReference>
<feature type="compositionally biased region" description="Basic residues" evidence="1">
    <location>
        <begin position="201"/>
        <end position="213"/>
    </location>
</feature>
<feature type="compositionally biased region" description="Basic and acidic residues" evidence="1">
    <location>
        <begin position="807"/>
        <end position="817"/>
    </location>
</feature>
<accession>A0AAV9C999</accession>
<protein>
    <recommendedName>
        <fullName evidence="2">PWWP domain-containing protein</fullName>
    </recommendedName>
</protein>
<feature type="compositionally biased region" description="Basic and acidic residues" evidence="1">
    <location>
        <begin position="708"/>
        <end position="729"/>
    </location>
</feature>
<dbReference type="PROSITE" id="PS50812">
    <property type="entry name" value="PWWP"/>
    <property type="match status" value="1"/>
</dbReference>